<accession>A0A3E1Y994</accession>
<feature type="domain" description="WCX" evidence="2">
    <location>
        <begin position="256"/>
        <end position="332"/>
    </location>
</feature>
<dbReference type="OrthoDB" id="43316at2"/>
<dbReference type="RefSeq" id="WP_116976626.1">
    <property type="nucleotide sequence ID" value="NZ_QPMM01000007.1"/>
</dbReference>
<evidence type="ECO:0000259" key="1">
    <source>
        <dbReference type="Pfam" id="PF13280"/>
    </source>
</evidence>
<dbReference type="InterPro" id="IPR026881">
    <property type="entry name" value="WYL_dom"/>
</dbReference>
<organism evidence="3 4">
    <name type="scientific">Chitinophaga silvatica</name>
    <dbReference type="NCBI Taxonomy" id="2282649"/>
    <lineage>
        <taxon>Bacteria</taxon>
        <taxon>Pseudomonadati</taxon>
        <taxon>Bacteroidota</taxon>
        <taxon>Chitinophagia</taxon>
        <taxon>Chitinophagales</taxon>
        <taxon>Chitinophagaceae</taxon>
        <taxon>Chitinophaga</taxon>
    </lineage>
</organism>
<keyword evidence="4" id="KW-1185">Reference proteome</keyword>
<dbReference type="Pfam" id="PF13280">
    <property type="entry name" value="WYL"/>
    <property type="match status" value="1"/>
</dbReference>
<dbReference type="PANTHER" id="PTHR34580">
    <property type="match status" value="1"/>
</dbReference>
<dbReference type="AlphaFoldDB" id="A0A3E1Y994"/>
<dbReference type="Proteomes" id="UP000260644">
    <property type="component" value="Unassembled WGS sequence"/>
</dbReference>
<comment type="caution">
    <text evidence="3">The sequence shown here is derived from an EMBL/GenBank/DDBJ whole genome shotgun (WGS) entry which is preliminary data.</text>
</comment>
<protein>
    <submittedName>
        <fullName evidence="3">WYL domain-containing protein</fullName>
    </submittedName>
</protein>
<dbReference type="InterPro" id="IPR057727">
    <property type="entry name" value="WCX_dom"/>
</dbReference>
<sequence length="337" mass="39087">MSINKLALIRYKTIDQCLRNRYRKWTLEDLIEKVGEVLYDYEGISTGVSKRTIQADIQIMRSDRLGYNAPIIVKDKKYYAYDDPNYSITNSPISEADLDKFKEIVGVLKELNGFQYFGDMSETITRLESNLNTEKGTQNCIQFENNHQLKGLSFINTLYQSILNKKTLLITYQSFTAVQQTEFLCYPYLLKEYRNRWFLIVKCKGVNMLMTMALDRIISIQEKPKEKYIAYNGIPFEEYYSDLIGVSKSEKDLAKKIVLQIDKSNAPYVITKPLHASQKVLKKETDGSIILSIHVVVNFELEREILGFGEHIKVLSPSYLATRISKRLLRAAIIYKK</sequence>
<dbReference type="Pfam" id="PF25583">
    <property type="entry name" value="WCX"/>
    <property type="match status" value="1"/>
</dbReference>
<gene>
    <name evidence="3" type="ORF">DVR12_15125</name>
</gene>
<evidence type="ECO:0000259" key="2">
    <source>
        <dbReference type="Pfam" id="PF25583"/>
    </source>
</evidence>
<dbReference type="EMBL" id="QPMM01000007">
    <property type="protein sequence ID" value="RFS21975.1"/>
    <property type="molecule type" value="Genomic_DNA"/>
</dbReference>
<reference evidence="3 4" key="1">
    <citation type="submission" date="2018-07" db="EMBL/GenBank/DDBJ databases">
        <title>Chitinophaga K2CV101002-2 sp. nov., isolated from a monsoon evergreen broad-leaved forest soil.</title>
        <authorList>
            <person name="Lv Y."/>
        </authorList>
    </citation>
    <scope>NUCLEOTIDE SEQUENCE [LARGE SCALE GENOMIC DNA]</scope>
    <source>
        <strain evidence="3 4">GDMCC 1.1288</strain>
    </source>
</reference>
<proteinExistence type="predicted"/>
<name>A0A3E1Y994_9BACT</name>
<dbReference type="InterPro" id="IPR051534">
    <property type="entry name" value="CBASS_pafABC_assoc_protein"/>
</dbReference>
<evidence type="ECO:0000313" key="4">
    <source>
        <dbReference type="Proteomes" id="UP000260644"/>
    </source>
</evidence>
<dbReference type="PANTHER" id="PTHR34580:SF9">
    <property type="entry name" value="SLL5097 PROTEIN"/>
    <property type="match status" value="1"/>
</dbReference>
<dbReference type="PROSITE" id="PS52050">
    <property type="entry name" value="WYL"/>
    <property type="match status" value="1"/>
</dbReference>
<feature type="domain" description="WYL" evidence="1">
    <location>
        <begin position="155"/>
        <end position="221"/>
    </location>
</feature>
<evidence type="ECO:0000313" key="3">
    <source>
        <dbReference type="EMBL" id="RFS21975.1"/>
    </source>
</evidence>